<dbReference type="SUPFAM" id="SSF88688">
    <property type="entry name" value="Families 57/38 glycoside transferase middle domain"/>
    <property type="match status" value="1"/>
</dbReference>
<dbReference type="InterPro" id="IPR041147">
    <property type="entry name" value="GH38_C"/>
</dbReference>
<dbReference type="InterPro" id="IPR037094">
    <property type="entry name" value="Glyco_hydro_38_cen_sf"/>
</dbReference>
<dbReference type="CDD" id="cd10810">
    <property type="entry name" value="GH38N_AMII_LAM_like"/>
    <property type="match status" value="1"/>
</dbReference>
<keyword evidence="4 10" id="KW-0479">Metal-binding</keyword>
<evidence type="ECO:0000256" key="10">
    <source>
        <dbReference type="RuleBase" id="RU361199"/>
    </source>
</evidence>
<keyword evidence="9 10" id="KW-0326">Glycosidase</keyword>
<keyword evidence="6 10" id="KW-0862">Zinc</keyword>
<dbReference type="Gene3D" id="3.20.110.10">
    <property type="entry name" value="Glycoside hydrolase 38, N terminal domain"/>
    <property type="match status" value="1"/>
</dbReference>
<dbReference type="Pfam" id="PF17677">
    <property type="entry name" value="Glyco_hydro38C2"/>
    <property type="match status" value="1"/>
</dbReference>
<dbReference type="FunFam" id="1.20.1270.50:FF:000003">
    <property type="entry name" value="Alpha-mannosidase"/>
    <property type="match status" value="1"/>
</dbReference>
<evidence type="ECO:0000256" key="3">
    <source>
        <dbReference type="ARBA" id="ARBA00012752"/>
    </source>
</evidence>
<comment type="cofactor">
    <cofactor evidence="10">
        <name>Zn(2+)</name>
        <dbReference type="ChEBI" id="CHEBI:29105"/>
    </cofactor>
    <text evidence="10">Binds 1 zinc ion per subunit.</text>
</comment>
<reference evidence="12 13" key="2">
    <citation type="journal article" date="2007" name="PLoS Biol.">
        <title>Principles of genome evolution in the Drosophila melanogaster species group.</title>
        <authorList>
            <person name="Ranz J.M."/>
            <person name="Maurin D."/>
            <person name="Chan Y.S."/>
            <person name="von Grotthuss M."/>
            <person name="Hillier L.W."/>
            <person name="Roote J."/>
            <person name="Ashburner M."/>
            <person name="Bergman C.M."/>
        </authorList>
    </citation>
    <scope>NUCLEOTIDE SEQUENCE [LARGE SCALE GENOMIC DNA]</scope>
    <source>
        <strain evidence="13">Tai18E2 / Tucson 14021-0261.01</strain>
    </source>
</reference>
<dbReference type="Gene3D" id="2.70.98.30">
    <property type="entry name" value="Golgi alpha-mannosidase II, domain 4"/>
    <property type="match status" value="1"/>
</dbReference>
<dbReference type="GO" id="GO:0006013">
    <property type="term" value="P:mannose metabolic process"/>
    <property type="evidence" value="ECO:0007669"/>
    <property type="project" value="InterPro"/>
</dbReference>
<keyword evidence="13" id="KW-1185">Reference proteome</keyword>
<dbReference type="Pfam" id="PF09261">
    <property type="entry name" value="Alpha-mann_mid"/>
    <property type="match status" value="1"/>
</dbReference>
<reference evidence="12 13" key="1">
    <citation type="journal article" date="2007" name="Nature">
        <title>Evolution of genes and genomes on the Drosophila phylogeny.</title>
        <authorList>
            <consortium name="Drosophila 12 Genomes Consortium"/>
            <person name="Clark A.G."/>
            <person name="Eisen M.B."/>
            <person name="Smith D.R."/>
            <person name="Bergman C.M."/>
            <person name="Oliver B."/>
            <person name="Markow T.A."/>
            <person name="Kaufman T.C."/>
            <person name="Kellis M."/>
            <person name="Gelbart W."/>
            <person name="Iyer V.N."/>
            <person name="Pollard D.A."/>
            <person name="Sackton T.B."/>
            <person name="Larracuente A.M."/>
            <person name="Singh N.D."/>
            <person name="Abad J.P."/>
            <person name="Abt D.N."/>
            <person name="Adryan B."/>
            <person name="Aguade M."/>
            <person name="Akashi H."/>
            <person name="Anderson W.W."/>
            <person name="Aquadro C.F."/>
            <person name="Ardell D.H."/>
            <person name="Arguello R."/>
            <person name="Artieri C.G."/>
            <person name="Barbash D.A."/>
            <person name="Barker D."/>
            <person name="Barsanti P."/>
            <person name="Batterham P."/>
            <person name="Batzoglou S."/>
            <person name="Begun D."/>
            <person name="Bhutkar A."/>
            <person name="Blanco E."/>
            <person name="Bosak S.A."/>
            <person name="Bradley R.K."/>
            <person name="Brand A.D."/>
            <person name="Brent M.R."/>
            <person name="Brooks A.N."/>
            <person name="Brown R.H."/>
            <person name="Butlin R.K."/>
            <person name="Caggese C."/>
            <person name="Calvi B.R."/>
            <person name="Bernardo de Carvalho A."/>
            <person name="Caspi A."/>
            <person name="Castrezana S."/>
            <person name="Celniker S.E."/>
            <person name="Chang J.L."/>
            <person name="Chapple C."/>
            <person name="Chatterji S."/>
            <person name="Chinwalla A."/>
            <person name="Civetta A."/>
            <person name="Clifton S.W."/>
            <person name="Comeron J.M."/>
            <person name="Costello J.C."/>
            <person name="Coyne J.A."/>
            <person name="Daub J."/>
            <person name="David R.G."/>
            <person name="Delcher A.L."/>
            <person name="Delehaunty K."/>
            <person name="Do C.B."/>
            <person name="Ebling H."/>
            <person name="Edwards K."/>
            <person name="Eickbush T."/>
            <person name="Evans J.D."/>
            <person name="Filipski A."/>
            <person name="Findeiss S."/>
            <person name="Freyhult E."/>
            <person name="Fulton L."/>
            <person name="Fulton R."/>
            <person name="Garcia A.C."/>
            <person name="Gardiner A."/>
            <person name="Garfield D.A."/>
            <person name="Garvin B.E."/>
            <person name="Gibson G."/>
            <person name="Gilbert D."/>
            <person name="Gnerre S."/>
            <person name="Godfrey J."/>
            <person name="Good R."/>
            <person name="Gotea V."/>
            <person name="Gravely B."/>
            <person name="Greenberg A.J."/>
            <person name="Griffiths-Jones S."/>
            <person name="Gross S."/>
            <person name="Guigo R."/>
            <person name="Gustafson E.A."/>
            <person name="Haerty W."/>
            <person name="Hahn M.W."/>
            <person name="Halligan D.L."/>
            <person name="Halpern A.L."/>
            <person name="Halter G.M."/>
            <person name="Han M.V."/>
            <person name="Heger A."/>
            <person name="Hillier L."/>
            <person name="Hinrichs A.S."/>
            <person name="Holmes I."/>
            <person name="Hoskins R.A."/>
            <person name="Hubisz M.J."/>
            <person name="Hultmark D."/>
            <person name="Huntley M.A."/>
            <person name="Jaffe D.B."/>
            <person name="Jagadeeshan S."/>
            <person name="Jeck W.R."/>
            <person name="Johnson J."/>
            <person name="Jones C.D."/>
            <person name="Jordan W.C."/>
            <person name="Karpen G.H."/>
            <person name="Kataoka E."/>
            <person name="Keightley P.D."/>
            <person name="Kheradpour P."/>
            <person name="Kirkness E.F."/>
            <person name="Koerich L.B."/>
            <person name="Kristiansen K."/>
            <person name="Kudrna D."/>
            <person name="Kulathinal R.J."/>
            <person name="Kumar S."/>
            <person name="Kwok R."/>
            <person name="Lander E."/>
            <person name="Langley C.H."/>
            <person name="Lapoint R."/>
            <person name="Lazzaro B.P."/>
            <person name="Lee S.J."/>
            <person name="Levesque L."/>
            <person name="Li R."/>
            <person name="Lin C.F."/>
            <person name="Lin M.F."/>
            <person name="Lindblad-Toh K."/>
            <person name="Llopart A."/>
            <person name="Long M."/>
            <person name="Low L."/>
            <person name="Lozovsky E."/>
            <person name="Lu J."/>
            <person name="Luo M."/>
            <person name="Machado C.A."/>
            <person name="Makalowski W."/>
            <person name="Marzo M."/>
            <person name="Matsuda M."/>
            <person name="Matzkin L."/>
            <person name="McAllister B."/>
            <person name="McBride C.S."/>
            <person name="McKernan B."/>
            <person name="McKernan K."/>
            <person name="Mendez-Lago M."/>
            <person name="Minx P."/>
            <person name="Mollenhauer M.U."/>
            <person name="Montooth K."/>
            <person name="Mount S.M."/>
            <person name="Mu X."/>
            <person name="Myers E."/>
            <person name="Negre B."/>
            <person name="Newfeld S."/>
            <person name="Nielsen R."/>
            <person name="Noor M.A."/>
            <person name="O'Grady P."/>
            <person name="Pachter L."/>
            <person name="Papaceit M."/>
            <person name="Parisi M.J."/>
            <person name="Parisi M."/>
            <person name="Parts L."/>
            <person name="Pedersen J.S."/>
            <person name="Pesole G."/>
            <person name="Phillippy A.M."/>
            <person name="Ponting C.P."/>
            <person name="Pop M."/>
            <person name="Porcelli D."/>
            <person name="Powell J.R."/>
            <person name="Prohaska S."/>
            <person name="Pruitt K."/>
            <person name="Puig M."/>
            <person name="Quesneville H."/>
            <person name="Ram K.R."/>
            <person name="Rand D."/>
            <person name="Rasmussen M.D."/>
            <person name="Reed L.K."/>
            <person name="Reenan R."/>
            <person name="Reily A."/>
            <person name="Remington K.A."/>
            <person name="Rieger T.T."/>
            <person name="Ritchie M.G."/>
            <person name="Robin C."/>
            <person name="Rogers Y.H."/>
            <person name="Rohde C."/>
            <person name="Rozas J."/>
            <person name="Rubenfield M.J."/>
            <person name="Ruiz A."/>
            <person name="Russo S."/>
            <person name="Salzberg S.L."/>
            <person name="Sanchez-Gracia A."/>
            <person name="Saranga D.J."/>
            <person name="Sato H."/>
            <person name="Schaeffer S.W."/>
            <person name="Schatz M.C."/>
            <person name="Schlenke T."/>
            <person name="Schwartz R."/>
            <person name="Segarra C."/>
            <person name="Singh R.S."/>
            <person name="Sirot L."/>
            <person name="Sirota M."/>
            <person name="Sisneros N.B."/>
            <person name="Smith C.D."/>
            <person name="Smith T.F."/>
            <person name="Spieth J."/>
            <person name="Stage D.E."/>
            <person name="Stark A."/>
            <person name="Stephan W."/>
            <person name="Strausberg R.L."/>
            <person name="Strempel S."/>
            <person name="Sturgill D."/>
            <person name="Sutton G."/>
            <person name="Sutton G.G."/>
            <person name="Tao W."/>
            <person name="Teichmann S."/>
            <person name="Tobari Y.N."/>
            <person name="Tomimura Y."/>
            <person name="Tsolas J.M."/>
            <person name="Valente V.L."/>
            <person name="Venter E."/>
            <person name="Venter J.C."/>
            <person name="Vicario S."/>
            <person name="Vieira F.G."/>
            <person name="Vilella A.J."/>
            <person name="Villasante A."/>
            <person name="Walenz B."/>
            <person name="Wang J."/>
            <person name="Wasserman M."/>
            <person name="Watts T."/>
            <person name="Wilson D."/>
            <person name="Wilson R.K."/>
            <person name="Wing R.A."/>
            <person name="Wolfner M.F."/>
            <person name="Wong A."/>
            <person name="Wong G.K."/>
            <person name="Wu C.I."/>
            <person name="Wu G."/>
            <person name="Yamamoto D."/>
            <person name="Yang H.P."/>
            <person name="Yang S.P."/>
            <person name="Yorke J.A."/>
            <person name="Yoshida K."/>
            <person name="Zdobnov E."/>
            <person name="Zhang P."/>
            <person name="Zhang Y."/>
            <person name="Zimin A.V."/>
            <person name="Baldwin J."/>
            <person name="Abdouelleil A."/>
            <person name="Abdulkadir J."/>
            <person name="Abebe A."/>
            <person name="Abera B."/>
            <person name="Abreu J."/>
            <person name="Acer S.C."/>
            <person name="Aftuck L."/>
            <person name="Alexander A."/>
            <person name="An P."/>
            <person name="Anderson E."/>
            <person name="Anderson S."/>
            <person name="Arachi H."/>
            <person name="Azer M."/>
            <person name="Bachantsang P."/>
            <person name="Barry A."/>
            <person name="Bayul T."/>
            <person name="Berlin A."/>
            <person name="Bessette D."/>
            <person name="Bloom T."/>
            <person name="Blye J."/>
            <person name="Boguslavskiy L."/>
            <person name="Bonnet C."/>
            <person name="Boukhgalter B."/>
            <person name="Bourzgui I."/>
            <person name="Brown A."/>
            <person name="Cahill P."/>
            <person name="Channer S."/>
            <person name="Cheshatsang Y."/>
            <person name="Chuda L."/>
            <person name="Citroen M."/>
            <person name="Collymore A."/>
            <person name="Cooke P."/>
            <person name="Costello M."/>
            <person name="D'Aco K."/>
            <person name="Daza R."/>
            <person name="De Haan G."/>
            <person name="DeGray S."/>
            <person name="DeMaso C."/>
            <person name="Dhargay N."/>
            <person name="Dooley K."/>
            <person name="Dooley E."/>
            <person name="Doricent M."/>
            <person name="Dorje P."/>
            <person name="Dorjee K."/>
            <person name="Dupes A."/>
            <person name="Elong R."/>
            <person name="Falk J."/>
            <person name="Farina A."/>
            <person name="Faro S."/>
            <person name="Ferguson D."/>
            <person name="Fisher S."/>
            <person name="Foley C.D."/>
            <person name="Franke A."/>
            <person name="Friedrich D."/>
            <person name="Gadbois L."/>
            <person name="Gearin G."/>
            <person name="Gearin C.R."/>
            <person name="Giannoukos G."/>
            <person name="Goode T."/>
            <person name="Graham J."/>
            <person name="Grandbois E."/>
            <person name="Grewal S."/>
            <person name="Gyaltsen K."/>
            <person name="Hafez N."/>
            <person name="Hagos B."/>
            <person name="Hall J."/>
            <person name="Henson C."/>
            <person name="Hollinger A."/>
            <person name="Honan T."/>
            <person name="Huard M.D."/>
            <person name="Hughes L."/>
            <person name="Hurhula B."/>
            <person name="Husby M.E."/>
            <person name="Kamat A."/>
            <person name="Kanga B."/>
            <person name="Kashin S."/>
            <person name="Khazanovich D."/>
            <person name="Kisner P."/>
            <person name="Lance K."/>
            <person name="Lara M."/>
            <person name="Lee W."/>
            <person name="Lennon N."/>
            <person name="Letendre F."/>
            <person name="LeVine R."/>
            <person name="Lipovsky A."/>
            <person name="Liu X."/>
            <person name="Liu J."/>
            <person name="Liu S."/>
            <person name="Lokyitsang T."/>
            <person name="Lokyitsang Y."/>
            <person name="Lubonja R."/>
            <person name="Lui A."/>
            <person name="MacDonald P."/>
            <person name="Magnisalis V."/>
            <person name="Maru K."/>
            <person name="Matthews C."/>
            <person name="McCusker W."/>
            <person name="McDonough S."/>
            <person name="Mehta T."/>
            <person name="Meldrim J."/>
            <person name="Meneus L."/>
            <person name="Mihai O."/>
            <person name="Mihalev A."/>
            <person name="Mihova T."/>
            <person name="Mittelman R."/>
            <person name="Mlenga V."/>
            <person name="Montmayeur A."/>
            <person name="Mulrain L."/>
            <person name="Navidi A."/>
            <person name="Naylor J."/>
            <person name="Negash T."/>
            <person name="Nguyen T."/>
            <person name="Nguyen N."/>
            <person name="Nicol R."/>
            <person name="Norbu C."/>
            <person name="Norbu N."/>
            <person name="Novod N."/>
            <person name="O'Neill B."/>
            <person name="Osman S."/>
            <person name="Markiewicz E."/>
            <person name="Oyono O.L."/>
            <person name="Patti C."/>
            <person name="Phunkhang P."/>
            <person name="Pierre F."/>
            <person name="Priest M."/>
            <person name="Raghuraman S."/>
            <person name="Rege F."/>
            <person name="Reyes R."/>
            <person name="Rise C."/>
            <person name="Rogov P."/>
            <person name="Ross K."/>
            <person name="Ryan E."/>
            <person name="Settipalli S."/>
            <person name="Shea T."/>
            <person name="Sherpa N."/>
            <person name="Shi L."/>
            <person name="Shih D."/>
            <person name="Sparrow T."/>
            <person name="Spaulding J."/>
            <person name="Stalker J."/>
            <person name="Stange-Thomann N."/>
            <person name="Stavropoulos S."/>
            <person name="Stone C."/>
            <person name="Strader C."/>
            <person name="Tesfaye S."/>
            <person name="Thomson T."/>
            <person name="Thoulutsang Y."/>
            <person name="Thoulutsang D."/>
            <person name="Topham K."/>
            <person name="Topping I."/>
            <person name="Tsamla T."/>
            <person name="Vassiliev H."/>
            <person name="Vo A."/>
            <person name="Wangchuk T."/>
            <person name="Wangdi T."/>
            <person name="Weiand M."/>
            <person name="Wilkinson J."/>
            <person name="Wilson A."/>
            <person name="Yadav S."/>
            <person name="Young G."/>
            <person name="Yu Q."/>
            <person name="Zembek L."/>
            <person name="Zhong D."/>
            <person name="Zimmer A."/>
            <person name="Zwirko Z."/>
            <person name="Jaffe D.B."/>
            <person name="Alvarez P."/>
            <person name="Brockman W."/>
            <person name="Butler J."/>
            <person name="Chin C."/>
            <person name="Gnerre S."/>
            <person name="Grabherr M."/>
            <person name="Kleber M."/>
            <person name="Mauceli E."/>
            <person name="MacCallum I."/>
        </authorList>
    </citation>
    <scope>NUCLEOTIDE SEQUENCE [LARGE SCALE GENOMIC DNA]</scope>
    <source>
        <strain evidence="13">Tai18E2 / Tucson 14021-0261.01</strain>
    </source>
</reference>
<name>B4P0P7_DROYA</name>
<gene>
    <name evidence="12" type="primary">Dyak\GE13604</name>
    <name evidence="12" type="synonym">dyak_GLEANR_1380</name>
    <name evidence="12" type="synonym">GE13604</name>
    <name evidence="12" type="ORF">Dyak_GE13604</name>
</gene>
<dbReference type="GO" id="GO:0030246">
    <property type="term" value="F:carbohydrate binding"/>
    <property type="evidence" value="ECO:0007669"/>
    <property type="project" value="InterPro"/>
</dbReference>
<organism evidence="12 13">
    <name type="scientific">Drosophila yakuba</name>
    <name type="common">Fruit fly</name>
    <dbReference type="NCBI Taxonomy" id="7245"/>
    <lineage>
        <taxon>Eukaryota</taxon>
        <taxon>Metazoa</taxon>
        <taxon>Ecdysozoa</taxon>
        <taxon>Arthropoda</taxon>
        <taxon>Hexapoda</taxon>
        <taxon>Insecta</taxon>
        <taxon>Pterygota</taxon>
        <taxon>Neoptera</taxon>
        <taxon>Endopterygota</taxon>
        <taxon>Diptera</taxon>
        <taxon>Brachycera</taxon>
        <taxon>Muscomorpha</taxon>
        <taxon>Ephydroidea</taxon>
        <taxon>Drosophilidae</taxon>
        <taxon>Drosophila</taxon>
        <taxon>Sophophora</taxon>
    </lineage>
</organism>
<sequence length="1029" mass="117141">MFIASSGTLLGSKELPHFSFHFIRLNGSDKTPPRSSAFTEMEYFSGSLAFITLFLLNTAICETTCGFAACPAPKLNMINVHLVPHSHDDVGWLKTVDQYYYGSQNKIQHAGVQYILDTVVEELLKDSKRRFIQVETFFFAKWYSEQSETVQRAVKKLVAEGRLEFAGGAWSMNDEATVHYQSVIDQFNLGLRYLKETFGDCGRPTVGWQIDPFGHSREMASIFAQMAFNGEFFARMDYVDKKKRMLELEMEMIWQSSESLKSSNIFTGMLYNHYSAPPGFCFDINCEDAPIIDGESYDNNVDARVSDFIDYVKNMSKSYRSTHIMVPMGDDFQYEDAAVNFKNMDKLIKYVNDRQSEGSQVNVFYSTPSCYLYELHQLRQTWPNKTEDFFPYSSDSHSYWTGYFTSRPTQKRFHRDGNHFFQTVKQLSVLANLSDTQDLEDLDNLSQAMGIMQHHDAVTGTEKQAVASDYDRMLYKAIVGAENSARDALRSLTNLTSGEFESCLELNISVCALTQNTANNVLVTLVNPLAHSSTQYVRIPAKNENYLVTDEKGREVFSEVVPVPWQVLALEHRPNDTQHELVFKASVDKIANFLIRVLPSPKNMAEDQVYFPVERDQQESQELTVETSLAKLTFDTTTGGLKTVEMNGITENIEQSFGIYKGYRGNNGESKNRSSGAYVFRPVGDIEILNNKLELSFYNGSRVKEVHQHVNEWISQVIRIYEDVNRVEFEWLVGPIPTDDEVGKEIVTRFSSNISSMGKFYTDSNGRELLERERNQREHFVPDMSEAISGNYYPVTGQISLQDEQKRITLLNDRAQGGSSLKDGELELMLHRRLLNDDAFGVGEALNETQYGTGLIARGKISLILDAASGKPNQRLVQHQLDQHFWKFFSKSNGVASVNRHLIPDFYDFPKSVELLSLEPYSKDQILMRVENFNTEGNVVSFNIYPLFESLDGDQIWETTLDGNMLLEDVKRFKFTQDGSGTIPSSAEYYYAPHNPLSANSTMNASAFVVTLVPMQIRTFIIQQKYISS</sequence>
<evidence type="ECO:0000256" key="9">
    <source>
        <dbReference type="ARBA" id="ARBA00023295"/>
    </source>
</evidence>
<dbReference type="InterPro" id="IPR028995">
    <property type="entry name" value="Glyco_hydro_57/38_cen_sf"/>
</dbReference>
<feature type="domain" description="Glycoside hydrolase family 38 central" evidence="11">
    <location>
        <begin position="398"/>
        <end position="474"/>
    </location>
</feature>
<dbReference type="SUPFAM" id="SSF74650">
    <property type="entry name" value="Galactose mutarotase-like"/>
    <property type="match status" value="1"/>
</dbReference>
<dbReference type="GO" id="GO:0046872">
    <property type="term" value="F:metal ion binding"/>
    <property type="evidence" value="ECO:0007669"/>
    <property type="project" value="UniProtKB-KW"/>
</dbReference>
<evidence type="ECO:0000256" key="2">
    <source>
        <dbReference type="ARBA" id="ARBA00009792"/>
    </source>
</evidence>
<keyword evidence="7" id="KW-1015">Disulfide bond</keyword>
<dbReference type="Proteomes" id="UP000002282">
    <property type="component" value="Chromosome 2L"/>
</dbReference>
<dbReference type="FunFam" id="2.70.98.30:FF:000003">
    <property type="entry name" value="Alpha-mannosidase"/>
    <property type="match status" value="1"/>
</dbReference>
<dbReference type="Gene3D" id="2.60.40.1180">
    <property type="entry name" value="Golgi alpha-mannosidase II"/>
    <property type="match status" value="1"/>
</dbReference>
<protein>
    <recommendedName>
        <fullName evidence="3 10">Alpha-mannosidase</fullName>
        <ecNumber evidence="10">3.2.1.-</ecNumber>
    </recommendedName>
</protein>
<dbReference type="Pfam" id="PF07748">
    <property type="entry name" value="Glyco_hydro_38C"/>
    <property type="match status" value="1"/>
</dbReference>
<evidence type="ECO:0000256" key="7">
    <source>
        <dbReference type="ARBA" id="ARBA00023157"/>
    </source>
</evidence>
<dbReference type="Pfam" id="PF01074">
    <property type="entry name" value="Glyco_hydro_38N"/>
    <property type="match status" value="1"/>
</dbReference>
<dbReference type="PANTHER" id="PTHR11607:SF3">
    <property type="entry name" value="LYSOSOMAL ALPHA-MANNOSIDASE"/>
    <property type="match status" value="1"/>
</dbReference>
<dbReference type="FunFam" id="1.20.1270.50:FF:000002">
    <property type="entry name" value="Alpha-mannosidase"/>
    <property type="match status" value="1"/>
</dbReference>
<dbReference type="FunFam" id="3.20.110.10:FF:000001">
    <property type="entry name" value="Alpha-mannosidase"/>
    <property type="match status" value="1"/>
</dbReference>
<evidence type="ECO:0000259" key="11">
    <source>
        <dbReference type="SMART" id="SM00872"/>
    </source>
</evidence>
<evidence type="ECO:0000313" key="13">
    <source>
        <dbReference type="Proteomes" id="UP000002282"/>
    </source>
</evidence>
<dbReference type="Gene3D" id="1.20.1270.50">
    <property type="entry name" value="Glycoside hydrolase family 38, central domain"/>
    <property type="match status" value="2"/>
</dbReference>
<dbReference type="SMR" id="B4P0P7"/>
<comment type="catalytic activity">
    <reaction evidence="1">
        <text>Hydrolysis of terminal, non-reducing alpha-D-mannose residues in alpha-D-mannosides.</text>
        <dbReference type="EC" id="3.2.1.24"/>
    </reaction>
</comment>
<dbReference type="KEGG" id="dya:Dyak_GE13604"/>
<dbReference type="OrthoDB" id="2016903at2759"/>
<dbReference type="SUPFAM" id="SSF88713">
    <property type="entry name" value="Glycoside hydrolase/deacetylase"/>
    <property type="match status" value="1"/>
</dbReference>
<dbReference type="InterPro" id="IPR050843">
    <property type="entry name" value="Glycosyl_Hydrlase_38"/>
</dbReference>
<dbReference type="InterPro" id="IPR013780">
    <property type="entry name" value="Glyco_hydro_b"/>
</dbReference>
<comment type="similarity">
    <text evidence="2 10">Belongs to the glycosyl hydrolase 38 family.</text>
</comment>
<dbReference type="EMBL" id="CM000157">
    <property type="protein sequence ID" value="EDW87942.2"/>
    <property type="molecule type" value="Genomic_DNA"/>
</dbReference>
<accession>B4P0P7</accession>
<dbReference type="GO" id="GO:0005764">
    <property type="term" value="C:lysosome"/>
    <property type="evidence" value="ECO:0007669"/>
    <property type="project" value="TreeGrafter"/>
</dbReference>
<evidence type="ECO:0000313" key="12">
    <source>
        <dbReference type="EMBL" id="EDW87942.2"/>
    </source>
</evidence>
<evidence type="ECO:0000256" key="5">
    <source>
        <dbReference type="ARBA" id="ARBA00022801"/>
    </source>
</evidence>
<evidence type="ECO:0000256" key="1">
    <source>
        <dbReference type="ARBA" id="ARBA00000365"/>
    </source>
</evidence>
<evidence type="ECO:0000256" key="8">
    <source>
        <dbReference type="ARBA" id="ARBA00023180"/>
    </source>
</evidence>
<dbReference type="AlphaFoldDB" id="B4P0P7"/>
<dbReference type="InterPro" id="IPR011013">
    <property type="entry name" value="Gal_mutarotase_sf_dom"/>
</dbReference>
<dbReference type="FunFam" id="2.60.40.1180:FF:000018">
    <property type="entry name" value="Alpha-mannosidase"/>
    <property type="match status" value="1"/>
</dbReference>
<dbReference type="InterPro" id="IPR011330">
    <property type="entry name" value="Glyco_hydro/deAcase_b/a-brl"/>
</dbReference>
<dbReference type="FunFam" id="2.60.40.1360:FF:000004">
    <property type="entry name" value="Alpha-mannosidase"/>
    <property type="match status" value="1"/>
</dbReference>
<dbReference type="SMART" id="SM00872">
    <property type="entry name" value="Alpha-mann_mid"/>
    <property type="match status" value="1"/>
</dbReference>
<keyword evidence="5 10" id="KW-0378">Hydrolase</keyword>
<dbReference type="InterPro" id="IPR015341">
    <property type="entry name" value="Glyco_hydro_38_cen"/>
</dbReference>
<dbReference type="InterPro" id="IPR011682">
    <property type="entry name" value="Glyco_hydro_38_C"/>
</dbReference>
<evidence type="ECO:0000256" key="6">
    <source>
        <dbReference type="ARBA" id="ARBA00022833"/>
    </source>
</evidence>
<dbReference type="InterPro" id="IPR000602">
    <property type="entry name" value="Glyco_hydro_38_N"/>
</dbReference>
<proteinExistence type="inferred from homology"/>
<dbReference type="Gene3D" id="2.60.40.1360">
    <property type="match status" value="1"/>
</dbReference>
<dbReference type="eggNOG" id="KOG1959">
    <property type="taxonomic scope" value="Eukaryota"/>
</dbReference>
<dbReference type="GO" id="GO:0004571">
    <property type="term" value="F:mannosyl-oligosaccharide 1,2-alpha-mannosidase activity"/>
    <property type="evidence" value="ECO:0007669"/>
    <property type="project" value="EnsemblMetazoa"/>
</dbReference>
<dbReference type="EC" id="3.2.1.-" evidence="10"/>
<dbReference type="PANTHER" id="PTHR11607">
    <property type="entry name" value="ALPHA-MANNOSIDASE"/>
    <property type="match status" value="1"/>
</dbReference>
<dbReference type="InterPro" id="IPR027291">
    <property type="entry name" value="Glyco_hydro_38_N_sf"/>
</dbReference>
<keyword evidence="8" id="KW-0325">Glycoprotein</keyword>
<dbReference type="HOGENOM" id="CLU_004690_2_0_1"/>
<evidence type="ECO:0000256" key="4">
    <source>
        <dbReference type="ARBA" id="ARBA00022723"/>
    </source>
</evidence>